<accession>A0A0R0DH80</accession>
<dbReference type="Gene3D" id="3.40.50.720">
    <property type="entry name" value="NAD(P)-binding Rossmann-like Domain"/>
    <property type="match status" value="1"/>
</dbReference>
<dbReference type="PANTHER" id="PTHR48079">
    <property type="entry name" value="PROTEIN YEEZ"/>
    <property type="match status" value="1"/>
</dbReference>
<dbReference type="GO" id="GO:0004029">
    <property type="term" value="F:aldehyde dehydrogenase (NAD+) activity"/>
    <property type="evidence" value="ECO:0007669"/>
    <property type="project" value="TreeGrafter"/>
</dbReference>
<dbReference type="PATRIC" id="fig|517011.3.peg.2923"/>
<dbReference type="InterPro" id="IPR051783">
    <property type="entry name" value="NAD(P)-dependent_oxidoreduct"/>
</dbReference>
<protein>
    <submittedName>
        <fullName evidence="2">Epimerase</fullName>
    </submittedName>
</protein>
<dbReference type="SUPFAM" id="SSF51735">
    <property type="entry name" value="NAD(P)-binding Rossmann-fold domains"/>
    <property type="match status" value="1"/>
</dbReference>
<dbReference type="Pfam" id="PF01370">
    <property type="entry name" value="Epimerase"/>
    <property type="match status" value="1"/>
</dbReference>
<comment type="caution">
    <text evidence="2">The sequence shown here is derived from an EMBL/GenBank/DDBJ whole genome shotgun (WGS) entry which is preliminary data.</text>
</comment>
<dbReference type="EMBL" id="LDJK01000007">
    <property type="protein sequence ID" value="KRG76744.1"/>
    <property type="molecule type" value="Genomic_DNA"/>
</dbReference>
<dbReference type="GO" id="GO:0005737">
    <property type="term" value="C:cytoplasm"/>
    <property type="evidence" value="ECO:0007669"/>
    <property type="project" value="TreeGrafter"/>
</dbReference>
<gene>
    <name evidence="2" type="ORF">ABB28_02825</name>
</gene>
<dbReference type="Proteomes" id="UP000051386">
    <property type="component" value="Unassembled WGS sequence"/>
</dbReference>
<name>A0A0R0DH80_9GAMM</name>
<evidence type="ECO:0000313" key="2">
    <source>
        <dbReference type="EMBL" id="KRG76744.1"/>
    </source>
</evidence>
<dbReference type="AlphaFoldDB" id="A0A0R0DH80"/>
<reference evidence="2 3" key="1">
    <citation type="submission" date="2015-05" db="EMBL/GenBank/DDBJ databases">
        <title>Genome sequencing and analysis of members of genus Stenotrophomonas.</title>
        <authorList>
            <person name="Patil P.P."/>
            <person name="Midha S."/>
            <person name="Patil P.B."/>
        </authorList>
    </citation>
    <scope>NUCLEOTIDE SEQUENCE [LARGE SCALE GENOMIC DNA]</scope>
    <source>
        <strain evidence="2 3">DSM 21508</strain>
    </source>
</reference>
<dbReference type="PANTHER" id="PTHR48079:SF6">
    <property type="entry name" value="NAD(P)-BINDING DOMAIN-CONTAINING PROTEIN-RELATED"/>
    <property type="match status" value="1"/>
</dbReference>
<organism evidence="2 3">
    <name type="scientific">Stenotrophomonas chelatiphaga</name>
    <dbReference type="NCBI Taxonomy" id="517011"/>
    <lineage>
        <taxon>Bacteria</taxon>
        <taxon>Pseudomonadati</taxon>
        <taxon>Pseudomonadota</taxon>
        <taxon>Gammaproteobacteria</taxon>
        <taxon>Lysobacterales</taxon>
        <taxon>Lysobacteraceae</taxon>
        <taxon>Stenotrophomonas</taxon>
    </lineage>
</organism>
<keyword evidence="3" id="KW-1185">Reference proteome</keyword>
<feature type="domain" description="NAD-dependent epimerase/dehydratase" evidence="1">
    <location>
        <begin position="11"/>
        <end position="210"/>
    </location>
</feature>
<evidence type="ECO:0000259" key="1">
    <source>
        <dbReference type="Pfam" id="PF01370"/>
    </source>
</evidence>
<sequence>MSIVADLPKRIFILGLGYSGQAIARRLLALGVTVDGTVREPAAHAIDGLARHRLASDQPVDASLLEALGRADAVLCTVPPDADGDPAMRLVRAALASSRALRWVGYLSSTAVYAGRDGGWVDEASLADGSSPSALQRLHAERQWQALASERGIDSAVFRLPGLYGRGRNALVQLAAGRARHVVRPGLVFNRLHVQDLADVVVAALQHPRPAARYLPADDEPAPPQQVLAYAAQLGGYALPAQQQWDDPAVSPSLRRFYEGNKRIDSRGTRAMLQWQPRFPSYREGLQDAWEHGDGQRLPAGA</sequence>
<dbReference type="InterPro" id="IPR001509">
    <property type="entry name" value="Epimerase_deHydtase"/>
</dbReference>
<proteinExistence type="predicted"/>
<dbReference type="InterPro" id="IPR036291">
    <property type="entry name" value="NAD(P)-bd_dom_sf"/>
</dbReference>
<evidence type="ECO:0000313" key="3">
    <source>
        <dbReference type="Proteomes" id="UP000051386"/>
    </source>
</evidence>